<dbReference type="InterPro" id="IPR004446">
    <property type="entry name" value="Heptose_bisP_phosphatase"/>
</dbReference>
<dbReference type="Pfam" id="PF13242">
    <property type="entry name" value="Hydrolase_like"/>
    <property type="match status" value="1"/>
</dbReference>
<protein>
    <recommendedName>
        <fullName evidence="6 7">D,D-heptose 1,7-bisphosphate phosphatase</fullName>
        <ecNumber evidence="7">3.1.3.-</ecNumber>
    </recommendedName>
</protein>
<feature type="binding site" evidence="10">
    <location>
        <position position="132"/>
    </location>
    <ligand>
        <name>Mg(2+)</name>
        <dbReference type="ChEBI" id="CHEBI:18420"/>
    </ligand>
</feature>
<organism evidence="11 12">
    <name type="scientific">Acanthopleuribacter pedis</name>
    <dbReference type="NCBI Taxonomy" id="442870"/>
    <lineage>
        <taxon>Bacteria</taxon>
        <taxon>Pseudomonadati</taxon>
        <taxon>Acidobacteriota</taxon>
        <taxon>Holophagae</taxon>
        <taxon>Acanthopleuribacterales</taxon>
        <taxon>Acanthopleuribacteraceae</taxon>
        <taxon>Acanthopleuribacter</taxon>
    </lineage>
</organism>
<feature type="active site" description="Proton donor" evidence="8">
    <location>
        <position position="14"/>
    </location>
</feature>
<evidence type="ECO:0000256" key="1">
    <source>
        <dbReference type="ARBA" id="ARBA00004496"/>
    </source>
</evidence>
<keyword evidence="5 7" id="KW-0119">Carbohydrate metabolism</keyword>
<feature type="binding site" evidence="10">
    <location>
        <position position="103"/>
    </location>
    <ligand>
        <name>Zn(2+)</name>
        <dbReference type="ChEBI" id="CHEBI:29105"/>
    </ligand>
</feature>
<dbReference type="AlphaFoldDB" id="A0A8J7Q1T9"/>
<dbReference type="GO" id="GO:0016791">
    <property type="term" value="F:phosphatase activity"/>
    <property type="evidence" value="ECO:0007669"/>
    <property type="project" value="InterPro"/>
</dbReference>
<evidence type="ECO:0000256" key="10">
    <source>
        <dbReference type="PIRSR" id="PIRSR004682-4"/>
    </source>
</evidence>
<comment type="caution">
    <text evidence="11">The sequence shown here is derived from an EMBL/GenBank/DDBJ whole genome shotgun (WGS) entry which is preliminary data.</text>
</comment>
<dbReference type="PANTHER" id="PTHR42891:SF1">
    <property type="entry name" value="D-GLYCERO-BETA-D-MANNO-HEPTOSE-1,7-BISPHOSPHATE 7-PHOSPHATASE"/>
    <property type="match status" value="1"/>
</dbReference>
<comment type="cofactor">
    <cofactor evidence="10">
        <name>Zn(2+)</name>
        <dbReference type="ChEBI" id="CHEBI:29105"/>
    </cofactor>
</comment>
<dbReference type="EC" id="3.1.3.-" evidence="7"/>
<evidence type="ECO:0000256" key="6">
    <source>
        <dbReference type="ARBA" id="ARBA00031828"/>
    </source>
</evidence>
<dbReference type="NCBIfam" id="TIGR01662">
    <property type="entry name" value="HAD-SF-IIIA"/>
    <property type="match status" value="1"/>
</dbReference>
<accession>A0A8J7Q1T9</accession>
<keyword evidence="4 7" id="KW-0378">Hydrolase</keyword>
<dbReference type="InterPro" id="IPR006543">
    <property type="entry name" value="Histidinol-phos"/>
</dbReference>
<evidence type="ECO:0000313" key="12">
    <source>
        <dbReference type="Proteomes" id="UP000664417"/>
    </source>
</evidence>
<evidence type="ECO:0000256" key="4">
    <source>
        <dbReference type="ARBA" id="ARBA00022801"/>
    </source>
</evidence>
<gene>
    <name evidence="11" type="ORF">J3U88_00270</name>
</gene>
<dbReference type="PIRSF" id="PIRSF004682">
    <property type="entry name" value="GmhB"/>
    <property type="match status" value="1"/>
</dbReference>
<reference evidence="11" key="1">
    <citation type="submission" date="2021-03" db="EMBL/GenBank/DDBJ databases">
        <authorList>
            <person name="Wang G."/>
        </authorList>
    </citation>
    <scope>NUCLEOTIDE SEQUENCE</scope>
    <source>
        <strain evidence="11">KCTC 12899</strain>
    </source>
</reference>
<dbReference type="GO" id="GO:0005975">
    <property type="term" value="P:carbohydrate metabolic process"/>
    <property type="evidence" value="ECO:0007669"/>
    <property type="project" value="InterPro"/>
</dbReference>
<keyword evidence="2 7" id="KW-0963">Cytoplasm</keyword>
<feature type="binding site" evidence="10">
    <location>
        <position position="105"/>
    </location>
    <ligand>
        <name>Zn(2+)</name>
        <dbReference type="ChEBI" id="CHEBI:29105"/>
    </ligand>
</feature>
<evidence type="ECO:0000256" key="3">
    <source>
        <dbReference type="ARBA" id="ARBA00022723"/>
    </source>
</evidence>
<dbReference type="SUPFAM" id="SSF56784">
    <property type="entry name" value="HAD-like"/>
    <property type="match status" value="1"/>
</dbReference>
<proteinExistence type="inferred from homology"/>
<keyword evidence="10" id="KW-0862">Zinc</keyword>
<dbReference type="InterPro" id="IPR036412">
    <property type="entry name" value="HAD-like_sf"/>
</dbReference>
<dbReference type="InterPro" id="IPR006549">
    <property type="entry name" value="HAD-SF_hydro_IIIA"/>
</dbReference>
<dbReference type="EMBL" id="JAFREP010000001">
    <property type="protein sequence ID" value="MBO1316872.1"/>
    <property type="molecule type" value="Genomic_DNA"/>
</dbReference>
<keyword evidence="3 10" id="KW-0479">Metal-binding</keyword>
<evidence type="ECO:0000256" key="8">
    <source>
        <dbReference type="PIRSR" id="PIRSR004682-1"/>
    </source>
</evidence>
<evidence type="ECO:0000256" key="9">
    <source>
        <dbReference type="PIRSR" id="PIRSR004682-3"/>
    </source>
</evidence>
<dbReference type="PANTHER" id="PTHR42891">
    <property type="entry name" value="D-GLYCERO-BETA-D-MANNO-HEPTOSE-1,7-BISPHOSPHATE 7-PHOSPHATASE"/>
    <property type="match status" value="1"/>
</dbReference>
<dbReference type="CDD" id="cd07503">
    <property type="entry name" value="HAD_HisB-N"/>
    <property type="match status" value="1"/>
</dbReference>
<comment type="cofactor">
    <cofactor evidence="10">
        <name>Mg(2+)</name>
        <dbReference type="ChEBI" id="CHEBI:18420"/>
    </cofactor>
</comment>
<feature type="site" description="Contributes to substrate recognition" evidence="9">
    <location>
        <position position="106"/>
    </location>
</feature>
<feature type="binding site" evidence="10">
    <location>
        <position position="95"/>
    </location>
    <ligand>
        <name>Zn(2+)</name>
        <dbReference type="ChEBI" id="CHEBI:29105"/>
    </ligand>
</feature>
<dbReference type="GO" id="GO:0046872">
    <property type="term" value="F:metal ion binding"/>
    <property type="evidence" value="ECO:0007669"/>
    <property type="project" value="UniProtKB-KW"/>
</dbReference>
<evidence type="ECO:0000256" key="5">
    <source>
        <dbReference type="ARBA" id="ARBA00023277"/>
    </source>
</evidence>
<dbReference type="Proteomes" id="UP000664417">
    <property type="component" value="Unassembled WGS sequence"/>
</dbReference>
<dbReference type="GO" id="GO:0005737">
    <property type="term" value="C:cytoplasm"/>
    <property type="evidence" value="ECO:0007669"/>
    <property type="project" value="UniProtKB-SubCell"/>
</dbReference>
<sequence>MTQPPIATLFLDRDGVLNRRIVDDYVTCRDEFEILPGVPSSLRALQEAGFRLVVVTNQRGIAVGRMTRAAVDDVHVYLNQHLAEVGATIDAFYVCPHDRHVGCPCRKPAPGLLDQAHRDQPVDWAASYLIGDSDSDIAAGRARGVTTLKVAGEGDGTADWMVPDIAAATAKILAHQNG</sequence>
<evidence type="ECO:0000256" key="7">
    <source>
        <dbReference type="PIRNR" id="PIRNR004682"/>
    </source>
</evidence>
<comment type="similarity">
    <text evidence="7">Belongs to the gmhB family.</text>
</comment>
<dbReference type="InterPro" id="IPR023214">
    <property type="entry name" value="HAD_sf"/>
</dbReference>
<evidence type="ECO:0000256" key="2">
    <source>
        <dbReference type="ARBA" id="ARBA00022490"/>
    </source>
</evidence>
<feature type="binding site" evidence="10">
    <location>
        <position position="12"/>
    </location>
    <ligand>
        <name>Mg(2+)</name>
        <dbReference type="ChEBI" id="CHEBI:18420"/>
    </ligand>
</feature>
<keyword evidence="12" id="KW-1185">Reference proteome</keyword>
<feature type="active site" description="Nucleophile" evidence="8">
    <location>
        <position position="12"/>
    </location>
</feature>
<evidence type="ECO:0000313" key="11">
    <source>
        <dbReference type="EMBL" id="MBO1316872.1"/>
    </source>
</evidence>
<feature type="binding site" evidence="10">
    <location>
        <position position="14"/>
    </location>
    <ligand>
        <name>Mg(2+)</name>
        <dbReference type="ChEBI" id="CHEBI:18420"/>
    </ligand>
</feature>
<name>A0A8J7Q1T9_9BACT</name>
<feature type="binding site" evidence="10">
    <location>
        <position position="97"/>
    </location>
    <ligand>
        <name>Zn(2+)</name>
        <dbReference type="ChEBI" id="CHEBI:29105"/>
    </ligand>
</feature>
<dbReference type="RefSeq" id="WP_207856109.1">
    <property type="nucleotide sequence ID" value="NZ_JAFREP010000001.1"/>
</dbReference>
<feature type="site" description="Stabilizes the phosphoryl group" evidence="9">
    <location>
        <position position="107"/>
    </location>
</feature>
<dbReference type="NCBIfam" id="TIGR01656">
    <property type="entry name" value="Histidinol-ppas"/>
    <property type="match status" value="1"/>
</dbReference>
<feature type="site" description="Stabilizes the phosphoryl group" evidence="9">
    <location>
        <position position="56"/>
    </location>
</feature>
<dbReference type="Gene3D" id="3.40.50.1000">
    <property type="entry name" value="HAD superfamily/HAD-like"/>
    <property type="match status" value="1"/>
</dbReference>
<keyword evidence="10" id="KW-0460">Magnesium</keyword>
<comment type="subcellular location">
    <subcellularLocation>
        <location evidence="1 7">Cytoplasm</location>
    </subcellularLocation>
</comment>